<evidence type="ECO:0000313" key="5">
    <source>
        <dbReference type="EMBL" id="MPV85868.1"/>
    </source>
</evidence>
<dbReference type="PROSITE" id="PS01149">
    <property type="entry name" value="PSI_RSU"/>
    <property type="match status" value="1"/>
</dbReference>
<dbReference type="Pfam" id="PF00849">
    <property type="entry name" value="PseudoU_synth_2"/>
    <property type="match status" value="1"/>
</dbReference>
<dbReference type="GO" id="GO:0009982">
    <property type="term" value="F:pseudouridine synthase activity"/>
    <property type="evidence" value="ECO:0007669"/>
    <property type="project" value="InterPro"/>
</dbReference>
<dbReference type="Gene3D" id="3.30.70.580">
    <property type="entry name" value="Pseudouridine synthase I, catalytic domain, N-terminal subdomain"/>
    <property type="match status" value="1"/>
</dbReference>
<organism evidence="5 6">
    <name type="scientific">Ostreibacterium oceani</name>
    <dbReference type="NCBI Taxonomy" id="2654998"/>
    <lineage>
        <taxon>Bacteria</taxon>
        <taxon>Pseudomonadati</taxon>
        <taxon>Pseudomonadota</taxon>
        <taxon>Gammaproteobacteria</taxon>
        <taxon>Cardiobacteriales</taxon>
        <taxon>Ostreibacteriaceae</taxon>
        <taxon>Ostreibacterium</taxon>
    </lineage>
</organism>
<dbReference type="GO" id="GO:0140098">
    <property type="term" value="F:catalytic activity, acting on RNA"/>
    <property type="evidence" value="ECO:0007669"/>
    <property type="project" value="UniProtKB-ARBA"/>
</dbReference>
<sequence>MPAIILLNKPYNCLSQFTDDSGRDNLSHYIKVTGFYPAGRLDYDSEGLLILTNNGRLQAQITDPAYAKPKTYLAQVEGEITKSALADLRQGVCLKDGITRPAKAVKCGPPKLWPRNPPIRYRQQIPTSWVKLTITEGRNRQVRRMLAHVGFPCLRLVRLSVGDWHLQDLQPGQSRKITYQASKR</sequence>
<proteinExistence type="inferred from homology"/>
<comment type="caution">
    <text evidence="5">The sequence shown here is derived from an EMBL/GenBank/DDBJ whole genome shotgun (WGS) entry which is preliminary data.</text>
</comment>
<dbReference type="GO" id="GO:0006364">
    <property type="term" value="P:rRNA processing"/>
    <property type="evidence" value="ECO:0007669"/>
    <property type="project" value="UniProtKB-ARBA"/>
</dbReference>
<evidence type="ECO:0000313" key="6">
    <source>
        <dbReference type="Proteomes" id="UP000471298"/>
    </source>
</evidence>
<evidence type="ECO:0000256" key="2">
    <source>
        <dbReference type="ARBA" id="ARBA00023235"/>
    </source>
</evidence>
<dbReference type="PANTHER" id="PTHR47683">
    <property type="entry name" value="PSEUDOURIDINE SYNTHASE FAMILY PROTEIN-RELATED"/>
    <property type="match status" value="1"/>
</dbReference>
<evidence type="ECO:0000256" key="3">
    <source>
        <dbReference type="RuleBase" id="RU003887"/>
    </source>
</evidence>
<dbReference type="InterPro" id="IPR042092">
    <property type="entry name" value="PsdUridine_s_RsuA/RluB/E/F_cat"/>
</dbReference>
<feature type="domain" description="Pseudouridine synthase RsuA/RluA-like" evidence="4">
    <location>
        <begin position="4"/>
        <end position="148"/>
    </location>
</feature>
<dbReference type="SUPFAM" id="SSF55120">
    <property type="entry name" value="Pseudouridine synthase"/>
    <property type="match status" value="1"/>
</dbReference>
<dbReference type="NCBIfam" id="TIGR00093">
    <property type="entry name" value="pseudouridine synthase"/>
    <property type="match status" value="1"/>
</dbReference>
<accession>A0A6N7EZE0</accession>
<dbReference type="Proteomes" id="UP000471298">
    <property type="component" value="Unassembled WGS sequence"/>
</dbReference>
<dbReference type="FunCoup" id="A0A6N7EZE0">
    <property type="interactions" value="76"/>
</dbReference>
<reference evidence="5 6" key="1">
    <citation type="submission" date="2019-10" db="EMBL/GenBank/DDBJ databases">
        <title>Cardiobacteriales fam. a chemoheterotrophic member of the order Cardiobacteriales, and proposal of Cardiobacteriales fam. nov.</title>
        <authorList>
            <person name="Wang C."/>
        </authorList>
    </citation>
    <scope>NUCLEOTIDE SEQUENCE [LARGE SCALE GENOMIC DNA]</scope>
    <source>
        <strain evidence="5 6">ML27</strain>
    </source>
</reference>
<dbReference type="InterPro" id="IPR050343">
    <property type="entry name" value="RsuA_PseudoU_synthase"/>
</dbReference>
<dbReference type="Gene3D" id="3.30.70.1560">
    <property type="entry name" value="Alpha-L RNA-binding motif"/>
    <property type="match status" value="1"/>
</dbReference>
<keyword evidence="2 3" id="KW-0413">Isomerase</keyword>
<dbReference type="PANTHER" id="PTHR47683:SF2">
    <property type="entry name" value="RNA-BINDING S4 DOMAIN-CONTAINING PROTEIN"/>
    <property type="match status" value="1"/>
</dbReference>
<protein>
    <recommendedName>
        <fullName evidence="3">Pseudouridine synthase</fullName>
        <ecNumber evidence="3">5.4.99.-</ecNumber>
    </recommendedName>
</protein>
<dbReference type="EC" id="5.4.99.-" evidence="3"/>
<evidence type="ECO:0000259" key="4">
    <source>
        <dbReference type="Pfam" id="PF00849"/>
    </source>
</evidence>
<dbReference type="InterPro" id="IPR018496">
    <property type="entry name" value="PsdUridine_synth_RsuA/RluB_CS"/>
</dbReference>
<dbReference type="GO" id="GO:0003723">
    <property type="term" value="F:RNA binding"/>
    <property type="evidence" value="ECO:0007669"/>
    <property type="project" value="InterPro"/>
</dbReference>
<dbReference type="InParanoid" id="A0A6N7EZE0"/>
<evidence type="ECO:0000256" key="1">
    <source>
        <dbReference type="ARBA" id="ARBA00008348"/>
    </source>
</evidence>
<comment type="similarity">
    <text evidence="1 3">Belongs to the pseudouridine synthase RsuA family.</text>
</comment>
<gene>
    <name evidence="5" type="ORF">GCU85_03830</name>
</gene>
<dbReference type="InterPro" id="IPR000748">
    <property type="entry name" value="PsdUridine_synth_RsuA/RluB/E/F"/>
</dbReference>
<keyword evidence="6" id="KW-1185">Reference proteome</keyword>
<dbReference type="EMBL" id="WHNW01000003">
    <property type="protein sequence ID" value="MPV85868.1"/>
    <property type="molecule type" value="Genomic_DNA"/>
</dbReference>
<dbReference type="InterPro" id="IPR020094">
    <property type="entry name" value="TruA/RsuA/RluB/E/F_N"/>
</dbReference>
<dbReference type="GO" id="GO:0001522">
    <property type="term" value="P:pseudouridine synthesis"/>
    <property type="evidence" value="ECO:0007669"/>
    <property type="project" value="InterPro"/>
</dbReference>
<name>A0A6N7EZE0_9GAMM</name>
<dbReference type="AlphaFoldDB" id="A0A6N7EZE0"/>
<dbReference type="RefSeq" id="WP_328592785.1">
    <property type="nucleotide sequence ID" value="NZ_WHNW01000003.1"/>
</dbReference>
<dbReference type="InterPro" id="IPR020103">
    <property type="entry name" value="PsdUridine_synth_cat_dom_sf"/>
</dbReference>
<dbReference type="InterPro" id="IPR006145">
    <property type="entry name" value="PsdUridine_synth_RsuA/RluA"/>
</dbReference>